<evidence type="ECO:0000313" key="2">
    <source>
        <dbReference type="Proteomes" id="UP000192980"/>
    </source>
</evidence>
<name>A0A1X7KDF1_9SPHI</name>
<gene>
    <name evidence="1" type="ORF">SAMN05660862_2695</name>
</gene>
<evidence type="ECO:0000313" key="1">
    <source>
        <dbReference type="EMBL" id="SMG38470.1"/>
    </source>
</evidence>
<protein>
    <submittedName>
        <fullName evidence="1">Uncharacterized protein</fullName>
    </submittedName>
</protein>
<sequence>MNRYIILYSILIQVPFDVEQFTEKTRDRHPNSLQKKDLYAGCFVNKNKKVYKKNIKH</sequence>
<keyword evidence="2" id="KW-1185">Reference proteome</keyword>
<dbReference type="AlphaFoldDB" id="A0A1X7KDF1"/>
<dbReference type="EMBL" id="FXAU01000005">
    <property type="protein sequence ID" value="SMG38470.1"/>
    <property type="molecule type" value="Genomic_DNA"/>
</dbReference>
<dbReference type="Proteomes" id="UP000192980">
    <property type="component" value="Unassembled WGS sequence"/>
</dbReference>
<organism evidence="1 2">
    <name type="scientific">Sphingobacterium psychroaquaticum</name>
    <dbReference type="NCBI Taxonomy" id="561061"/>
    <lineage>
        <taxon>Bacteria</taxon>
        <taxon>Pseudomonadati</taxon>
        <taxon>Bacteroidota</taxon>
        <taxon>Sphingobacteriia</taxon>
        <taxon>Sphingobacteriales</taxon>
        <taxon>Sphingobacteriaceae</taxon>
        <taxon>Sphingobacterium</taxon>
    </lineage>
</organism>
<dbReference type="STRING" id="561061.SAMN05660862_2695"/>
<accession>A0A1X7KDF1</accession>
<reference evidence="1 2" key="1">
    <citation type="submission" date="2017-04" db="EMBL/GenBank/DDBJ databases">
        <authorList>
            <person name="Afonso C.L."/>
            <person name="Miller P.J."/>
            <person name="Scott M.A."/>
            <person name="Spackman E."/>
            <person name="Goraichik I."/>
            <person name="Dimitrov K.M."/>
            <person name="Suarez D.L."/>
            <person name="Swayne D.E."/>
        </authorList>
    </citation>
    <scope>NUCLEOTIDE SEQUENCE [LARGE SCALE GENOMIC DNA]</scope>
    <source>
        <strain evidence="1 2">DSM 22418</strain>
    </source>
</reference>
<proteinExistence type="predicted"/>